<comment type="pathway">
    <text evidence="1 9">Glycan biosynthesis; sucrose metabolism.</text>
</comment>
<name>A0A285PUR8_9FIRM</name>
<evidence type="ECO:0000256" key="4">
    <source>
        <dbReference type="ARBA" id="ARBA00019623"/>
    </source>
</evidence>
<dbReference type="InterPro" id="IPR013320">
    <property type="entry name" value="ConA-like_dom_sf"/>
</dbReference>
<keyword evidence="9" id="KW-0119">Carbohydrate metabolism</keyword>
<keyword evidence="13" id="KW-1185">Reference proteome</keyword>
<dbReference type="PANTHER" id="PTHR43101:SF1">
    <property type="entry name" value="BETA-FRUCTOSIDASE"/>
    <property type="match status" value="1"/>
</dbReference>
<dbReference type="InterPro" id="IPR001362">
    <property type="entry name" value="Glyco_hydro_32"/>
</dbReference>
<evidence type="ECO:0000313" key="13">
    <source>
        <dbReference type="Proteomes" id="UP000217549"/>
    </source>
</evidence>
<dbReference type="SMART" id="SM00640">
    <property type="entry name" value="Glyco_32"/>
    <property type="match status" value="1"/>
</dbReference>
<reference evidence="13" key="1">
    <citation type="submission" date="2017-09" db="EMBL/GenBank/DDBJ databases">
        <authorList>
            <person name="Shetty A S."/>
        </authorList>
    </citation>
    <scope>NUCLEOTIDE SEQUENCE [LARGE SCALE GENOMIC DNA]</scope>
</reference>
<dbReference type="NCBIfam" id="TIGR01322">
    <property type="entry name" value="scrB_fam"/>
    <property type="match status" value="1"/>
</dbReference>
<dbReference type="Pfam" id="PF00251">
    <property type="entry name" value="Glyco_hydro_32N"/>
    <property type="match status" value="1"/>
</dbReference>
<dbReference type="SUPFAM" id="SSF75005">
    <property type="entry name" value="Arabinanase/levansucrase/invertase"/>
    <property type="match status" value="1"/>
</dbReference>
<evidence type="ECO:0000259" key="10">
    <source>
        <dbReference type="Pfam" id="PF00251"/>
    </source>
</evidence>
<gene>
    <name evidence="12" type="ORF">EHLA_2443</name>
</gene>
<keyword evidence="6 8" id="KW-0326">Glycosidase</keyword>
<accession>A0A285PUR8</accession>
<dbReference type="EMBL" id="LT907978">
    <property type="protein sequence ID" value="SOB72997.1"/>
    <property type="molecule type" value="Genomic_DNA"/>
</dbReference>
<evidence type="ECO:0000256" key="1">
    <source>
        <dbReference type="ARBA" id="ARBA00004914"/>
    </source>
</evidence>
<dbReference type="InterPro" id="IPR018053">
    <property type="entry name" value="Glyco_hydro_32_AS"/>
</dbReference>
<evidence type="ECO:0000313" key="12">
    <source>
        <dbReference type="EMBL" id="SOB72997.1"/>
    </source>
</evidence>
<feature type="domain" description="Glycosyl hydrolase family 32 N-terminal" evidence="10">
    <location>
        <begin position="30"/>
        <end position="340"/>
    </location>
</feature>
<dbReference type="InterPro" id="IPR051214">
    <property type="entry name" value="GH32_Enzymes"/>
</dbReference>
<dbReference type="InterPro" id="IPR006232">
    <property type="entry name" value="Suc6P_hydrolase"/>
</dbReference>
<keyword evidence="5 8" id="KW-0378">Hydrolase</keyword>
<dbReference type="EC" id="3.2.1.26" evidence="3 8"/>
<dbReference type="PANTHER" id="PTHR43101">
    <property type="entry name" value="BETA-FRUCTOSIDASE"/>
    <property type="match status" value="1"/>
</dbReference>
<dbReference type="AlphaFoldDB" id="A0A285PUR8"/>
<dbReference type="InterPro" id="IPR013189">
    <property type="entry name" value="Glyco_hydro_32_C"/>
</dbReference>
<dbReference type="SUPFAM" id="SSF49899">
    <property type="entry name" value="Concanavalin A-like lectins/glucanases"/>
    <property type="match status" value="1"/>
</dbReference>
<dbReference type="PROSITE" id="PS00609">
    <property type="entry name" value="GLYCOSYL_HYDROL_F32"/>
    <property type="match status" value="1"/>
</dbReference>
<dbReference type="GO" id="GO:0005737">
    <property type="term" value="C:cytoplasm"/>
    <property type="evidence" value="ECO:0007669"/>
    <property type="project" value="UniProtKB-SubCell"/>
</dbReference>
<sequence>MNKEIYLEEYPKHKNMRENVKRDKNRLHFHMMPPTGWMNDPNGLCQFHGINHIYFQYTPFLAGWGTKLWGHYTTKDWIHYEEEEPFLFPDTKWDRDGVYSGSAIVKEDGIHFFYTGNVKLYDKEYDYIMNGREQNTMHLFSPDGKNITYKEMVMTNDDYPSNMSKHVRDPKVYEKDGTYYMIQGGRDEKDRGCALLFQSTNLKNWKWYDTIYPEKTFGYMWECPDLFEIDGQQIMTCCPQGVEQKGYDYQNVYQCGYFPVNFDLVNRKYEFGTFVEFDKGFDIYATQTFQDEQGRRILIGWMGIPDAEYDNDATVSYDWIHALTMPRELSFKDGKLLQKPLKEMQELRKNEFHCALSEFTQWEPEDSCFELHIDFEEKAEKVEKVEIVEIIEKERGQQSRSMKLQLREDVILSLEEGILRLNMGKSGRGRKERAAKVEKLRNLTIFSDTSAIEIFINDGETVMTTRVYSENLKQKVTFLSKENTGSVTGYELGSFIVHHHEEV</sequence>
<dbReference type="KEGG" id="ehl:EHLA_2443"/>
<evidence type="ECO:0000256" key="7">
    <source>
        <dbReference type="ARBA" id="ARBA00033367"/>
    </source>
</evidence>
<evidence type="ECO:0000256" key="6">
    <source>
        <dbReference type="ARBA" id="ARBA00023295"/>
    </source>
</evidence>
<dbReference type="GO" id="GO:0005985">
    <property type="term" value="P:sucrose metabolic process"/>
    <property type="evidence" value="ECO:0007669"/>
    <property type="project" value="UniProtKB-UniPathway"/>
</dbReference>
<evidence type="ECO:0000256" key="9">
    <source>
        <dbReference type="RuleBase" id="RU365015"/>
    </source>
</evidence>
<dbReference type="InterPro" id="IPR013148">
    <property type="entry name" value="Glyco_hydro_32_N"/>
</dbReference>
<evidence type="ECO:0000259" key="11">
    <source>
        <dbReference type="Pfam" id="PF08244"/>
    </source>
</evidence>
<dbReference type="InterPro" id="IPR023296">
    <property type="entry name" value="Glyco_hydro_beta-prop_sf"/>
</dbReference>
<comment type="catalytic activity">
    <reaction evidence="8">
        <text>Hydrolysis of terminal non-reducing beta-D-fructofuranoside residues in beta-D-fructofuranosides.</text>
        <dbReference type="EC" id="3.2.1.26"/>
    </reaction>
</comment>
<dbReference type="RefSeq" id="WP_096240919.1">
    <property type="nucleotide sequence ID" value="NZ_LT907978.1"/>
</dbReference>
<keyword evidence="9" id="KW-0963">Cytoplasm</keyword>
<evidence type="ECO:0000256" key="5">
    <source>
        <dbReference type="ARBA" id="ARBA00022801"/>
    </source>
</evidence>
<dbReference type="Pfam" id="PF08244">
    <property type="entry name" value="Glyco_hydro_32C"/>
    <property type="match status" value="1"/>
</dbReference>
<dbReference type="Gene3D" id="2.115.10.20">
    <property type="entry name" value="Glycosyl hydrolase domain, family 43"/>
    <property type="match status" value="1"/>
</dbReference>
<protein>
    <recommendedName>
        <fullName evidence="4 8">Sucrose-6-phosphate hydrolase</fullName>
        <ecNumber evidence="3 8">3.2.1.26</ecNumber>
    </recommendedName>
    <alternativeName>
        <fullName evidence="7 9">Invertase</fullName>
    </alternativeName>
</protein>
<evidence type="ECO:0000256" key="3">
    <source>
        <dbReference type="ARBA" id="ARBA00012758"/>
    </source>
</evidence>
<dbReference type="CDD" id="cd18623">
    <property type="entry name" value="GH32_ScrB-like"/>
    <property type="match status" value="1"/>
</dbReference>
<organism evidence="12 13">
    <name type="scientific">Anaerobutyricum hallii</name>
    <dbReference type="NCBI Taxonomy" id="39488"/>
    <lineage>
        <taxon>Bacteria</taxon>
        <taxon>Bacillati</taxon>
        <taxon>Bacillota</taxon>
        <taxon>Clostridia</taxon>
        <taxon>Lachnospirales</taxon>
        <taxon>Lachnospiraceae</taxon>
        <taxon>Anaerobutyricum</taxon>
    </lineage>
</organism>
<comment type="subcellular location">
    <subcellularLocation>
        <location evidence="9">Cytoplasm</location>
    </subcellularLocation>
</comment>
<evidence type="ECO:0000256" key="2">
    <source>
        <dbReference type="ARBA" id="ARBA00009902"/>
    </source>
</evidence>
<dbReference type="Gene3D" id="2.60.120.560">
    <property type="entry name" value="Exo-inulinase, domain 1"/>
    <property type="match status" value="1"/>
</dbReference>
<proteinExistence type="inferred from homology"/>
<comment type="similarity">
    <text evidence="2 8">Belongs to the glycosyl hydrolase 32 family.</text>
</comment>
<dbReference type="UniPathway" id="UPA00238"/>
<dbReference type="Proteomes" id="UP000217549">
    <property type="component" value="Chromosome I"/>
</dbReference>
<feature type="domain" description="Glycosyl hydrolase family 32 C-terminal" evidence="11">
    <location>
        <begin position="433"/>
        <end position="487"/>
    </location>
</feature>
<evidence type="ECO:0000256" key="8">
    <source>
        <dbReference type="RuleBase" id="RU362110"/>
    </source>
</evidence>
<comment type="function">
    <text evidence="9">Enables the bacterium to metabolize sucrose as a sole carbon source.</text>
</comment>
<dbReference type="GO" id="GO:0004564">
    <property type="term" value="F:beta-fructofuranosidase activity"/>
    <property type="evidence" value="ECO:0007669"/>
    <property type="project" value="UniProtKB-EC"/>
</dbReference>